<organism evidence="2 3">
    <name type="scientific">Thermotalea metallivorans</name>
    <dbReference type="NCBI Taxonomy" id="520762"/>
    <lineage>
        <taxon>Bacteria</taxon>
        <taxon>Bacillati</taxon>
        <taxon>Bacillota</taxon>
        <taxon>Clostridia</taxon>
        <taxon>Peptostreptococcales</taxon>
        <taxon>Thermotaleaceae</taxon>
        <taxon>Thermotalea</taxon>
    </lineage>
</organism>
<protein>
    <submittedName>
        <fullName evidence="2">Uncharacterized protein</fullName>
    </submittedName>
</protein>
<evidence type="ECO:0000313" key="3">
    <source>
        <dbReference type="Proteomes" id="UP000070456"/>
    </source>
</evidence>
<keyword evidence="1" id="KW-1133">Transmembrane helix</keyword>
<name>A0A140L003_9FIRM</name>
<reference evidence="2 3" key="1">
    <citation type="submission" date="2015-12" db="EMBL/GenBank/DDBJ databases">
        <title>Draft genome sequence of the thermoanaerobe Thermotalea metallivorans, an isolate from the runoff channel of the Great Artesian Basin, Australia.</title>
        <authorList>
            <person name="Patel B.K."/>
        </authorList>
    </citation>
    <scope>NUCLEOTIDE SEQUENCE [LARGE SCALE GENOMIC DNA]</scope>
    <source>
        <strain evidence="2 3">B2-1</strain>
    </source>
</reference>
<keyword evidence="1" id="KW-0812">Transmembrane</keyword>
<evidence type="ECO:0000313" key="2">
    <source>
        <dbReference type="EMBL" id="KXG73878.1"/>
    </source>
</evidence>
<feature type="transmembrane region" description="Helical" evidence="1">
    <location>
        <begin position="80"/>
        <end position="103"/>
    </location>
</feature>
<dbReference type="EMBL" id="LOEE01000072">
    <property type="protein sequence ID" value="KXG73878.1"/>
    <property type="molecule type" value="Genomic_DNA"/>
</dbReference>
<comment type="caution">
    <text evidence="2">The sequence shown here is derived from an EMBL/GenBank/DDBJ whole genome shotgun (WGS) entry which is preliminary data.</text>
</comment>
<feature type="transmembrane region" description="Helical" evidence="1">
    <location>
        <begin position="40"/>
        <end position="60"/>
    </location>
</feature>
<feature type="transmembrane region" description="Helical" evidence="1">
    <location>
        <begin position="9"/>
        <end position="34"/>
    </location>
</feature>
<gene>
    <name evidence="2" type="ORF">AN619_27980</name>
</gene>
<proteinExistence type="predicted"/>
<dbReference type="AlphaFoldDB" id="A0A140L003"/>
<evidence type="ECO:0000256" key="1">
    <source>
        <dbReference type="SAM" id="Phobius"/>
    </source>
</evidence>
<keyword evidence="1" id="KW-0472">Membrane</keyword>
<accession>A0A140L003</accession>
<sequence>MDICKYKFFLIALLSIFVFILNQITDFWTVYIPIFHGATGFYFGTFLVLLLSVISFIWSLKEGLSWFRRKKQDENIKKDIIFIVFTWIITISFIVIELLWLHLVNSGV</sequence>
<dbReference type="Proteomes" id="UP000070456">
    <property type="component" value="Unassembled WGS sequence"/>
</dbReference>
<keyword evidence="3" id="KW-1185">Reference proteome</keyword>